<keyword evidence="2" id="KW-0175">Coiled coil</keyword>
<dbReference type="AlphaFoldDB" id="A0A6A5C574"/>
<accession>A0A6A5C574</accession>
<feature type="compositionally biased region" description="Polar residues" evidence="3">
    <location>
        <begin position="689"/>
        <end position="709"/>
    </location>
</feature>
<keyword evidence="5" id="KW-1185">Reference proteome</keyword>
<organism evidence="4 5">
    <name type="scientific">Naegleria fowleri</name>
    <name type="common">Brain eating amoeba</name>
    <dbReference type="NCBI Taxonomy" id="5763"/>
    <lineage>
        <taxon>Eukaryota</taxon>
        <taxon>Discoba</taxon>
        <taxon>Heterolobosea</taxon>
        <taxon>Tetramitia</taxon>
        <taxon>Eutetramitia</taxon>
        <taxon>Vahlkampfiidae</taxon>
        <taxon>Naegleria</taxon>
    </lineage>
</organism>
<evidence type="ECO:0000313" key="5">
    <source>
        <dbReference type="Proteomes" id="UP000444721"/>
    </source>
</evidence>
<feature type="region of interest" description="Disordered" evidence="3">
    <location>
        <begin position="802"/>
        <end position="863"/>
    </location>
</feature>
<dbReference type="InterPro" id="IPR003409">
    <property type="entry name" value="MORN"/>
</dbReference>
<dbReference type="OrthoDB" id="294378at2759"/>
<feature type="compositionally biased region" description="Polar residues" evidence="3">
    <location>
        <begin position="21"/>
        <end position="51"/>
    </location>
</feature>
<feature type="compositionally biased region" description="Low complexity" evidence="3">
    <location>
        <begin position="520"/>
        <end position="553"/>
    </location>
</feature>
<dbReference type="PANTHER" id="PTHR23084:SF179">
    <property type="entry name" value="OS10G0565000 PROTEIN"/>
    <property type="match status" value="1"/>
</dbReference>
<evidence type="ECO:0000256" key="3">
    <source>
        <dbReference type="SAM" id="MobiDB-lite"/>
    </source>
</evidence>
<dbReference type="VEuPathDB" id="AmoebaDB:NfTy_016900"/>
<dbReference type="SUPFAM" id="SSF82185">
    <property type="entry name" value="Histone H3 K4-specific methyltransferase SET7/9 N-terminal domain"/>
    <property type="match status" value="1"/>
</dbReference>
<protein>
    <submittedName>
        <fullName evidence="4">Uncharacterized protein</fullName>
    </submittedName>
</protein>
<feature type="region of interest" description="Disordered" evidence="3">
    <location>
        <begin position="293"/>
        <end position="348"/>
    </location>
</feature>
<feature type="compositionally biased region" description="Polar residues" evidence="3">
    <location>
        <begin position="1"/>
        <end position="11"/>
    </location>
</feature>
<feature type="compositionally biased region" description="Polar residues" evidence="3">
    <location>
        <begin position="802"/>
        <end position="854"/>
    </location>
</feature>
<dbReference type="OMA" id="PHAGDIF"/>
<feature type="coiled-coil region" evidence="2">
    <location>
        <begin position="374"/>
        <end position="422"/>
    </location>
</feature>
<feature type="region of interest" description="Disordered" evidence="3">
    <location>
        <begin position="665"/>
        <end position="764"/>
    </location>
</feature>
<name>A0A6A5C574_NAEFO</name>
<comment type="caution">
    <text evidence="4">The sequence shown here is derived from an EMBL/GenBank/DDBJ whole genome shotgun (WGS) entry which is preliminary data.</text>
</comment>
<feature type="compositionally biased region" description="Polar residues" evidence="3">
    <location>
        <begin position="665"/>
        <end position="676"/>
    </location>
</feature>
<dbReference type="Gene3D" id="2.20.110.10">
    <property type="entry name" value="Histone H3 K4-specific methyltransferase SET7/9 N-terminal domain"/>
    <property type="match status" value="2"/>
</dbReference>
<feature type="compositionally biased region" description="Low complexity" evidence="3">
    <location>
        <begin position="325"/>
        <end position="342"/>
    </location>
</feature>
<dbReference type="VEuPathDB" id="AmoebaDB:FDP41_011656"/>
<sequence length="923" mass="103079">MEHNTQKNSSKQTREPKNDQHLTQSTHNRNSNNITQLCPESSSFTSHSRVTTTRDHCRKNIKPEFYQPTKSNFQMGYKQKKYKNGEEYNGEWNNNKRHGMGIHQWPDNRIYEGQFKDDLMHGHGKYQWPDNRLYEGSFVQDHMTGRGYYFQDKRDPLLEEISGEFLNGVLHGRGVCFKKIVTNNVTTGLIITVGYCWNRGTLHHGFEIIVDTNNAVQSIKQFRSNCKYSFDPRGGGGDYFQEDSGAEVLHSPNVSSSVVPKPTSAASSQDKLNNSSSNSIPLLNLMNISSSSFNTQDSISPRGGGGCGGGLTPSSNHASTPTNQGSMTPRTRSSPRTPRGGSHLIKPAGTTEIKIEQIEFIDASELAQAKAELLEKQSNLVQAWKEKLNNVQEKIKTLTKQKVNLESKLAEAKEELAFYHNKDIETEQRLSQYITQHKDLFEEYEMATNSKIQTLETIISELNTRRERDLTLKNQELEHLRNSLHQKIEALELEWRDRYNRLESQVELLDDDKKVKSAITTSNTSTQTAATTTTTTNTMNTATNTTTTNTDTCTSKREDITDSSHNNTNPNNNNNNTKDSPPLLSNTEFNQQLIDSIALSPHRPTRHRRSISNIHHAHLPSSLLEQQQQSVVATSHHSSACSSCSSTPSSSSACSTTTNFQHDPLNTLTSNTTPIHSSPPADDFDIETTLRTTTYKTANNVNTPTYETAQQKEAKNIGRPRSNSQDNSSATSSLDIVRGTLTGSHLLSSSPSSNSSTSQSHVGDDHDVCLLQDASSNQIVDCQSSPSSLKNSSERIVSIATESSENSFTNSCHAQSQQHEPLSPLQKHSSLSSIPSGSNHPSTQHENSTKLKTNQTDKDRPLSMKVGNNKIVTNQSNWISADILYQKIRENLKKTSNFSELGNSSKNVNKEQIDYRQFLKKKH</sequence>
<evidence type="ECO:0000256" key="2">
    <source>
        <dbReference type="SAM" id="Coils"/>
    </source>
</evidence>
<dbReference type="RefSeq" id="XP_044566964.1">
    <property type="nucleotide sequence ID" value="XM_044702088.1"/>
</dbReference>
<feature type="compositionally biased region" description="Gly residues" evidence="3">
    <location>
        <begin position="302"/>
        <end position="311"/>
    </location>
</feature>
<dbReference type="VEuPathDB" id="AmoebaDB:NF0092260"/>
<feature type="compositionally biased region" description="Polar residues" evidence="3">
    <location>
        <begin position="312"/>
        <end position="324"/>
    </location>
</feature>
<dbReference type="EMBL" id="VFQX01000010">
    <property type="protein sequence ID" value="KAF0982251.1"/>
    <property type="molecule type" value="Genomic_DNA"/>
</dbReference>
<feature type="compositionally biased region" description="Low complexity" evidence="3">
    <location>
        <begin position="740"/>
        <end position="760"/>
    </location>
</feature>
<evidence type="ECO:0000256" key="1">
    <source>
        <dbReference type="ARBA" id="ARBA00022737"/>
    </source>
</evidence>
<feature type="region of interest" description="Disordered" evidence="3">
    <location>
        <begin position="519"/>
        <end position="585"/>
    </location>
</feature>
<dbReference type="Proteomes" id="UP000444721">
    <property type="component" value="Unassembled WGS sequence"/>
</dbReference>
<dbReference type="Pfam" id="PF02493">
    <property type="entry name" value="MORN"/>
    <property type="match status" value="4"/>
</dbReference>
<evidence type="ECO:0000313" key="4">
    <source>
        <dbReference type="EMBL" id="KAF0982251.1"/>
    </source>
</evidence>
<dbReference type="GeneID" id="68118871"/>
<gene>
    <name evidence="4" type="ORF">FDP41_011656</name>
</gene>
<keyword evidence="1" id="KW-0677">Repeat</keyword>
<feature type="region of interest" description="Disordered" evidence="3">
    <location>
        <begin position="638"/>
        <end position="657"/>
    </location>
</feature>
<dbReference type="PANTHER" id="PTHR23084">
    <property type="entry name" value="PHOSPHATIDYLINOSITOL-4-PHOSPHATE 5-KINASE RELATED"/>
    <property type="match status" value="1"/>
</dbReference>
<reference evidence="4 5" key="1">
    <citation type="journal article" date="2019" name="Sci. Rep.">
        <title>Nanopore sequencing improves the draft genome of the human pathogenic amoeba Naegleria fowleri.</title>
        <authorList>
            <person name="Liechti N."/>
            <person name="Schurch N."/>
            <person name="Bruggmann R."/>
            <person name="Wittwer M."/>
        </authorList>
    </citation>
    <scope>NUCLEOTIDE SEQUENCE [LARGE SCALE GENOMIC DNA]</scope>
    <source>
        <strain evidence="4 5">ATCC 30894</strain>
    </source>
</reference>
<feature type="region of interest" description="Disordered" evidence="3">
    <location>
        <begin position="251"/>
        <end position="276"/>
    </location>
</feature>
<feature type="region of interest" description="Disordered" evidence="3">
    <location>
        <begin position="1"/>
        <end position="65"/>
    </location>
</feature>
<dbReference type="SMART" id="SM00698">
    <property type="entry name" value="MORN"/>
    <property type="match status" value="3"/>
</dbReference>
<feature type="compositionally biased region" description="Low complexity" evidence="3">
    <location>
        <begin position="722"/>
        <end position="733"/>
    </location>
</feature>
<proteinExistence type="predicted"/>
<feature type="compositionally biased region" description="Low complexity" evidence="3">
    <location>
        <begin position="566"/>
        <end position="577"/>
    </location>
</feature>